<dbReference type="GO" id="GO:0036170">
    <property type="term" value="P:filamentous growth of a population of unicellular organisms in response to starvation"/>
    <property type="evidence" value="ECO:0000315"/>
    <property type="project" value="CGD"/>
</dbReference>
<proteinExistence type="predicted"/>
<feature type="compositionally biased region" description="Acidic residues" evidence="1">
    <location>
        <begin position="567"/>
        <end position="590"/>
    </location>
</feature>
<feature type="region of interest" description="Disordered" evidence="1">
    <location>
        <begin position="557"/>
        <end position="598"/>
    </location>
</feature>
<protein>
    <submittedName>
        <fullName evidence="3">Fgr28p</fullName>
    </submittedName>
</protein>
<dbReference type="AlphaFoldDB" id="A0A1D8PLX8"/>
<dbReference type="InParanoid" id="A0A1D8PLX8"/>
<dbReference type="OrthoDB" id="660555at2759"/>
<evidence type="ECO:0000313" key="3">
    <source>
        <dbReference type="EMBL" id="AOW29143.1"/>
    </source>
</evidence>
<reference evidence="3 4" key="2">
    <citation type="journal article" date="2007" name="Genome Biol.">
        <title>Assembly of the Candida albicans genome into sixteen supercontigs aligned on the eight chromosomes.</title>
        <authorList>
            <person name="van het Hoog M."/>
            <person name="Rast T.J."/>
            <person name="Martchenko M."/>
            <person name="Grindle S."/>
            <person name="Dignard D."/>
            <person name="Hogues H."/>
            <person name="Cuomo C."/>
            <person name="Berriman M."/>
            <person name="Scherer S."/>
            <person name="Magee B.B."/>
            <person name="Whiteway M."/>
            <person name="Chibana H."/>
            <person name="Nantel A."/>
            <person name="Magee P.T."/>
        </authorList>
    </citation>
    <scope>GENOME REANNOTATION</scope>
    <source>
        <strain evidence="4">SC5314 / ATCC MYA-2876</strain>
    </source>
</reference>
<name>A0A1D8PLX8_CANAL</name>
<dbReference type="GO" id="GO:0036180">
    <property type="term" value="P:filamentous growth of a population of unicellular organisms in response to biotic stimulus"/>
    <property type="evidence" value="ECO:0000315"/>
    <property type="project" value="CGD"/>
</dbReference>
<reference evidence="3 4" key="1">
    <citation type="journal article" date="2004" name="Proc. Natl. Acad. Sci. U.S.A.">
        <title>The diploid genome sequence of Candida albicans.</title>
        <authorList>
            <person name="Jones T."/>
            <person name="Federspiel N.A."/>
            <person name="Chibana H."/>
            <person name="Dungan J."/>
            <person name="Kalman S."/>
            <person name="Magee B.B."/>
            <person name="Newport G."/>
            <person name="Thorstenson Y.R."/>
            <person name="Agabian N."/>
            <person name="Magee P.T."/>
            <person name="Davis R.W."/>
            <person name="Scherer S."/>
        </authorList>
    </citation>
    <scope>NUCLEOTIDE SEQUENCE [LARGE SCALE GENOMIC DNA]</scope>
    <source>
        <strain evidence="4">SC5314 / ATCC MYA-2876</strain>
    </source>
</reference>
<dbReference type="SUPFAM" id="SSF52058">
    <property type="entry name" value="L domain-like"/>
    <property type="match status" value="1"/>
</dbReference>
<gene>
    <name evidence="2 3" type="primary">FGR28</name>
    <name evidence="3" type="ordered locus">CAALFM_C403910WA</name>
    <name evidence="2" type="ordered locus">orf19.9164</name>
</gene>
<dbReference type="SMR" id="A0A1D8PLX8"/>
<evidence type="ECO:0000313" key="2">
    <source>
        <dbReference type="CGD" id="CAL0000194625"/>
    </source>
</evidence>
<accession>A0A1D8PLX8</accession>
<sequence>MKGIEQLNMYPKSIYIYDMEQFQYEQNTLIEVLKKSPGTHACFSQSSDSDSETMSKFYINSNVKFDHLELSYFSNPLTLPLIATSIKLHGTRLNNYAIPGVKKLSLFQNSSGDRDQIYTFSSDLEDLYISARESIQVTLPPNLRKLSISAGPSSVDLVSEEMVNLEYFSLMFPNIQSFSETGIIAPNLKNLVLIHCHISNYDGLKQFQHLKDLELKCLSFPMSLFNDGCLPELESFTCKECLIHNTGDFDKSLSIFPPNLKTLELETCKFVNTEFSNWVLSDTLEILRISDSPFKDGFLGEYLKDVDVSGNELTLDSNFRIFHMVEEFTLYPYYLTFESSDFMYHLPNNILRLHLISNGEGKMSPLTQMVKWPSMLTDFAFRNFNIDNQTLELLNMKESNLEIIKICGGDVKKLFADLFPVSVKDLSLNDMGIQKLPDSFENLENLRSLSLFENQLRKVNSLKLPVSTLQTLNVCRCNLHLISPFLVSMLEEKNKNAELEICAWGNTNISVIDIRTALKSIKGLSLEVDDFDKTLTEISKHSSRLQCKYFVYDPYSKESKSSATEEVALDYDPDDLYDGSDSSLDEEDAGGDIKRRKM</sequence>
<keyword evidence="4" id="KW-1185">Reference proteome</keyword>
<dbReference type="CGD" id="CAL0000194625">
    <property type="gene designation" value="FGR28"/>
</dbReference>
<dbReference type="RefSeq" id="XP_710087.2">
    <property type="nucleotide sequence ID" value="XM_704995.2"/>
</dbReference>
<evidence type="ECO:0000313" key="4">
    <source>
        <dbReference type="Proteomes" id="UP000000559"/>
    </source>
</evidence>
<evidence type="ECO:0000256" key="1">
    <source>
        <dbReference type="SAM" id="MobiDB-lite"/>
    </source>
</evidence>
<dbReference type="GO" id="GO:0009267">
    <property type="term" value="P:cellular response to starvation"/>
    <property type="evidence" value="ECO:0000315"/>
    <property type="project" value="CGD"/>
</dbReference>
<dbReference type="GeneID" id="3648315"/>
<dbReference type="SUPFAM" id="SSF52047">
    <property type="entry name" value="RNI-like"/>
    <property type="match status" value="1"/>
</dbReference>
<organism evidence="3 4">
    <name type="scientific">Candida albicans (strain SC5314 / ATCC MYA-2876)</name>
    <name type="common">Yeast</name>
    <dbReference type="NCBI Taxonomy" id="237561"/>
    <lineage>
        <taxon>Eukaryota</taxon>
        <taxon>Fungi</taxon>
        <taxon>Dikarya</taxon>
        <taxon>Ascomycota</taxon>
        <taxon>Saccharomycotina</taxon>
        <taxon>Pichiomycetes</taxon>
        <taxon>Debaryomycetaceae</taxon>
        <taxon>Candida/Lodderomyces clade</taxon>
        <taxon>Candida</taxon>
    </lineage>
</organism>
<dbReference type="VEuPathDB" id="FungiDB:C4_03910W_A"/>
<dbReference type="EMBL" id="CP017626">
    <property type="protein sequence ID" value="AOW29143.1"/>
    <property type="molecule type" value="Genomic_DNA"/>
</dbReference>
<reference evidence="3 4" key="3">
    <citation type="journal article" date="2013" name="Genome Biol.">
        <title>Assembly of a phased diploid Candida albicans genome facilitates allele-specific measurements and provides a simple model for repeat and indel structure.</title>
        <authorList>
            <person name="Muzzey D."/>
            <person name="Schwartz K."/>
            <person name="Weissman J.S."/>
            <person name="Sherlock G."/>
        </authorList>
    </citation>
    <scope>NUCLEOTIDE SEQUENCE [LARGE SCALE GENOMIC DNA]</scope>
    <source>
        <strain evidence="4">SC5314 / ATCC MYA-2876</strain>
    </source>
</reference>
<dbReference type="Proteomes" id="UP000000559">
    <property type="component" value="Chromosome 4"/>
</dbReference>
<dbReference type="GO" id="GO:0030447">
    <property type="term" value="P:filamentous growth"/>
    <property type="evidence" value="ECO:0000315"/>
    <property type="project" value="CGD"/>
</dbReference>
<dbReference type="InterPro" id="IPR032675">
    <property type="entry name" value="LRR_dom_sf"/>
</dbReference>
<dbReference type="STRING" id="237561.A0A1D8PLX8"/>
<dbReference type="KEGG" id="cal:CAALFM_C403910WA"/>
<dbReference type="Gene3D" id="3.80.10.10">
    <property type="entry name" value="Ribonuclease Inhibitor"/>
    <property type="match status" value="2"/>
</dbReference>